<dbReference type="AlphaFoldDB" id="E9GRX4"/>
<proteinExistence type="predicted"/>
<reference evidence="3 4" key="1">
    <citation type="journal article" date="2011" name="Science">
        <title>The ecoresponsive genome of Daphnia pulex.</title>
        <authorList>
            <person name="Colbourne J.K."/>
            <person name="Pfrender M.E."/>
            <person name="Gilbert D."/>
            <person name="Thomas W.K."/>
            <person name="Tucker A."/>
            <person name="Oakley T.H."/>
            <person name="Tokishita S."/>
            <person name="Aerts A."/>
            <person name="Arnold G.J."/>
            <person name="Basu M.K."/>
            <person name="Bauer D.J."/>
            <person name="Caceres C.E."/>
            <person name="Carmel L."/>
            <person name="Casola C."/>
            <person name="Choi J.H."/>
            <person name="Detter J.C."/>
            <person name="Dong Q."/>
            <person name="Dusheyko S."/>
            <person name="Eads B.D."/>
            <person name="Frohlich T."/>
            <person name="Geiler-Samerotte K.A."/>
            <person name="Gerlach D."/>
            <person name="Hatcher P."/>
            <person name="Jogdeo S."/>
            <person name="Krijgsveld J."/>
            <person name="Kriventseva E.V."/>
            <person name="Kultz D."/>
            <person name="Laforsch C."/>
            <person name="Lindquist E."/>
            <person name="Lopez J."/>
            <person name="Manak J.R."/>
            <person name="Muller J."/>
            <person name="Pangilinan J."/>
            <person name="Patwardhan R.P."/>
            <person name="Pitluck S."/>
            <person name="Pritham E.J."/>
            <person name="Rechtsteiner A."/>
            <person name="Rho M."/>
            <person name="Rogozin I.B."/>
            <person name="Sakarya O."/>
            <person name="Salamov A."/>
            <person name="Schaack S."/>
            <person name="Shapiro H."/>
            <person name="Shiga Y."/>
            <person name="Skalitzky C."/>
            <person name="Smith Z."/>
            <person name="Souvorov A."/>
            <person name="Sung W."/>
            <person name="Tang Z."/>
            <person name="Tsuchiya D."/>
            <person name="Tu H."/>
            <person name="Vos H."/>
            <person name="Wang M."/>
            <person name="Wolf Y.I."/>
            <person name="Yamagata H."/>
            <person name="Yamada T."/>
            <person name="Ye Y."/>
            <person name="Shaw J.R."/>
            <person name="Andrews J."/>
            <person name="Crease T.J."/>
            <person name="Tang H."/>
            <person name="Lucas S.M."/>
            <person name="Robertson H.M."/>
            <person name="Bork P."/>
            <person name="Koonin E.V."/>
            <person name="Zdobnov E.M."/>
            <person name="Grigoriev I.V."/>
            <person name="Lynch M."/>
            <person name="Boore J.L."/>
        </authorList>
    </citation>
    <scope>NUCLEOTIDE SEQUENCE [LARGE SCALE GENOMIC DNA]</scope>
</reference>
<evidence type="ECO:0000313" key="4">
    <source>
        <dbReference type="Proteomes" id="UP000000305"/>
    </source>
</evidence>
<sequence length="76" mass="8701">MKKEKKKAPDNHQRDAEGDRKKPDEKALVSTRLVPCRHVNSWSVIMVSFALFLSLFLRREQCLFGHDPAAVSPKPN</sequence>
<keyword evidence="2" id="KW-0812">Transmembrane</keyword>
<keyword evidence="2" id="KW-1133">Transmembrane helix</keyword>
<name>E9GRX4_DAPPU</name>
<evidence type="ECO:0000313" key="3">
    <source>
        <dbReference type="EMBL" id="EFX77605.1"/>
    </source>
</evidence>
<dbReference type="InParanoid" id="E9GRX4"/>
<dbReference type="Proteomes" id="UP000000305">
    <property type="component" value="Unassembled WGS sequence"/>
</dbReference>
<dbReference type="EMBL" id="GL732561">
    <property type="protein sequence ID" value="EFX77605.1"/>
    <property type="molecule type" value="Genomic_DNA"/>
</dbReference>
<protein>
    <submittedName>
        <fullName evidence="3">Uncharacterized protein</fullName>
    </submittedName>
</protein>
<feature type="region of interest" description="Disordered" evidence="1">
    <location>
        <begin position="1"/>
        <end position="27"/>
    </location>
</feature>
<keyword evidence="4" id="KW-1185">Reference proteome</keyword>
<dbReference type="KEGG" id="dpx:DAPPUDRAFT_247188"/>
<keyword evidence="2" id="KW-0472">Membrane</keyword>
<gene>
    <name evidence="3" type="ORF">DAPPUDRAFT_247188</name>
</gene>
<evidence type="ECO:0000256" key="1">
    <source>
        <dbReference type="SAM" id="MobiDB-lite"/>
    </source>
</evidence>
<evidence type="ECO:0000256" key="2">
    <source>
        <dbReference type="SAM" id="Phobius"/>
    </source>
</evidence>
<organism evidence="3 4">
    <name type="scientific">Daphnia pulex</name>
    <name type="common">Water flea</name>
    <dbReference type="NCBI Taxonomy" id="6669"/>
    <lineage>
        <taxon>Eukaryota</taxon>
        <taxon>Metazoa</taxon>
        <taxon>Ecdysozoa</taxon>
        <taxon>Arthropoda</taxon>
        <taxon>Crustacea</taxon>
        <taxon>Branchiopoda</taxon>
        <taxon>Diplostraca</taxon>
        <taxon>Cladocera</taxon>
        <taxon>Anomopoda</taxon>
        <taxon>Daphniidae</taxon>
        <taxon>Daphnia</taxon>
    </lineage>
</organism>
<feature type="transmembrane region" description="Helical" evidence="2">
    <location>
        <begin position="39"/>
        <end position="57"/>
    </location>
</feature>
<accession>E9GRX4</accession>
<dbReference type="HOGENOM" id="CLU_2656983_0_0_1"/>